<dbReference type="CDD" id="cd00995">
    <property type="entry name" value="PBP2_NikA_DppA_OppA_like"/>
    <property type="match status" value="1"/>
</dbReference>
<comment type="similarity">
    <text evidence="1">Belongs to the bacterial solute-binding protein 5 family.</text>
</comment>
<evidence type="ECO:0000259" key="5">
    <source>
        <dbReference type="Pfam" id="PF00496"/>
    </source>
</evidence>
<feature type="transmembrane region" description="Helical" evidence="4">
    <location>
        <begin position="24"/>
        <end position="46"/>
    </location>
</feature>
<sequence>MLLKKTFRYYYWLSIEFVKKQLKIILLSFFLSFILIVSFISFSPYIQTIFLAKKEIIGVVGEYQFNSLPDDIISKISNGLLFINEKGEFIPTIASTWEVANGQKEYRFHIRDGLIWSDGKKFSAHDIDFQFKDVETKVLDDKTIYFRLKKPLPIFPTFLKKPILRFPLIGVAGLYRVDRIKSRYGSIVELTLSPNKKNIPFIIYKFYRTESDLINAYKLGEINQMTLSKKSFADIFQKWKNSTISKSTDYNRLLTLFFNFTSPLLKQKEVRQALNMAVDKLKFKDSGEVALSPIAPISWAYNLNQKNPVFDQFSAEKVLKKAVTASGASELNFFTYYDYLNDADIIVKALKDTGLRINLNLASSEKPDNFDLFLAFWNVPQDPDQYFFWHSTQTQGNIGGYKNVKIDKLLEDGRNTNSLAERKTYYQEFQRVVVDDMPAIFFYFPYVYTIKRK</sequence>
<gene>
    <name evidence="6" type="ORF">A3B40_03840</name>
</gene>
<dbReference type="GO" id="GO:0042597">
    <property type="term" value="C:periplasmic space"/>
    <property type="evidence" value="ECO:0007669"/>
    <property type="project" value="UniProtKB-ARBA"/>
</dbReference>
<evidence type="ECO:0000313" key="6">
    <source>
        <dbReference type="EMBL" id="OGK43914.1"/>
    </source>
</evidence>
<proteinExistence type="inferred from homology"/>
<keyword evidence="4" id="KW-0472">Membrane</keyword>
<dbReference type="PIRSF" id="PIRSF002741">
    <property type="entry name" value="MppA"/>
    <property type="match status" value="1"/>
</dbReference>
<comment type="caution">
    <text evidence="6">The sequence shown here is derived from an EMBL/GenBank/DDBJ whole genome shotgun (WGS) entry which is preliminary data.</text>
</comment>
<evidence type="ECO:0000256" key="3">
    <source>
        <dbReference type="ARBA" id="ARBA00022729"/>
    </source>
</evidence>
<keyword evidence="4" id="KW-0812">Transmembrane</keyword>
<dbReference type="InterPro" id="IPR000914">
    <property type="entry name" value="SBP_5_dom"/>
</dbReference>
<dbReference type="Gene3D" id="3.40.190.10">
    <property type="entry name" value="Periplasmic binding protein-like II"/>
    <property type="match status" value="1"/>
</dbReference>
<evidence type="ECO:0000256" key="4">
    <source>
        <dbReference type="SAM" id="Phobius"/>
    </source>
</evidence>
<feature type="domain" description="Solute-binding protein family 5" evidence="5">
    <location>
        <begin position="88"/>
        <end position="395"/>
    </location>
</feature>
<reference evidence="6 7" key="1">
    <citation type="journal article" date="2016" name="Nat. Commun.">
        <title>Thousands of microbial genomes shed light on interconnected biogeochemical processes in an aquifer system.</title>
        <authorList>
            <person name="Anantharaman K."/>
            <person name="Brown C.T."/>
            <person name="Hug L.A."/>
            <person name="Sharon I."/>
            <person name="Castelle C.J."/>
            <person name="Probst A.J."/>
            <person name="Thomas B.C."/>
            <person name="Singh A."/>
            <person name="Wilkins M.J."/>
            <person name="Karaoz U."/>
            <person name="Brodie E.L."/>
            <person name="Williams K.H."/>
            <person name="Hubbard S.S."/>
            <person name="Banfield J.F."/>
        </authorList>
    </citation>
    <scope>NUCLEOTIDE SEQUENCE [LARGE SCALE GENOMIC DNA]</scope>
</reference>
<dbReference type="InterPro" id="IPR030678">
    <property type="entry name" value="Peptide/Ni-bd"/>
</dbReference>
<dbReference type="EMBL" id="MGAI01000035">
    <property type="protein sequence ID" value="OGK43914.1"/>
    <property type="molecule type" value="Genomic_DNA"/>
</dbReference>
<dbReference type="InterPro" id="IPR039424">
    <property type="entry name" value="SBP_5"/>
</dbReference>
<evidence type="ECO:0000256" key="2">
    <source>
        <dbReference type="ARBA" id="ARBA00022448"/>
    </source>
</evidence>
<accession>A0A1F7IKN0</accession>
<dbReference type="Gene3D" id="3.10.105.10">
    <property type="entry name" value="Dipeptide-binding Protein, Domain 3"/>
    <property type="match status" value="1"/>
</dbReference>
<name>A0A1F7IKN0_9BACT</name>
<dbReference type="Gene3D" id="3.90.76.10">
    <property type="entry name" value="Dipeptide-binding Protein, Domain 1"/>
    <property type="match status" value="1"/>
</dbReference>
<dbReference type="GO" id="GO:0043190">
    <property type="term" value="C:ATP-binding cassette (ABC) transporter complex"/>
    <property type="evidence" value="ECO:0007669"/>
    <property type="project" value="InterPro"/>
</dbReference>
<dbReference type="Pfam" id="PF00496">
    <property type="entry name" value="SBP_bac_5"/>
    <property type="match status" value="1"/>
</dbReference>
<dbReference type="AlphaFoldDB" id="A0A1F7IKN0"/>
<organism evidence="6 7">
    <name type="scientific">Candidatus Roizmanbacteria bacterium RIFCSPLOWO2_01_FULL_37_16</name>
    <dbReference type="NCBI Taxonomy" id="1802058"/>
    <lineage>
        <taxon>Bacteria</taxon>
        <taxon>Candidatus Roizmaniibacteriota</taxon>
    </lineage>
</organism>
<keyword evidence="4" id="KW-1133">Transmembrane helix</keyword>
<evidence type="ECO:0000256" key="1">
    <source>
        <dbReference type="ARBA" id="ARBA00005695"/>
    </source>
</evidence>
<evidence type="ECO:0000313" key="7">
    <source>
        <dbReference type="Proteomes" id="UP000178040"/>
    </source>
</evidence>
<dbReference type="SUPFAM" id="SSF53850">
    <property type="entry name" value="Periplasmic binding protein-like II"/>
    <property type="match status" value="1"/>
</dbReference>
<keyword evidence="2" id="KW-0813">Transport</keyword>
<keyword evidence="3" id="KW-0732">Signal</keyword>
<protein>
    <recommendedName>
        <fullName evidence="5">Solute-binding protein family 5 domain-containing protein</fullName>
    </recommendedName>
</protein>
<dbReference type="Proteomes" id="UP000178040">
    <property type="component" value="Unassembled WGS sequence"/>
</dbReference>
<dbReference type="GO" id="GO:0015833">
    <property type="term" value="P:peptide transport"/>
    <property type="evidence" value="ECO:0007669"/>
    <property type="project" value="TreeGrafter"/>
</dbReference>
<dbReference type="PANTHER" id="PTHR30290:SF9">
    <property type="entry name" value="OLIGOPEPTIDE-BINDING PROTEIN APPA"/>
    <property type="match status" value="1"/>
</dbReference>
<dbReference type="GO" id="GO:1904680">
    <property type="term" value="F:peptide transmembrane transporter activity"/>
    <property type="evidence" value="ECO:0007669"/>
    <property type="project" value="TreeGrafter"/>
</dbReference>
<dbReference type="PANTHER" id="PTHR30290">
    <property type="entry name" value="PERIPLASMIC BINDING COMPONENT OF ABC TRANSPORTER"/>
    <property type="match status" value="1"/>
</dbReference>